<evidence type="ECO:0000313" key="4">
    <source>
        <dbReference type="Proteomes" id="UP001304671"/>
    </source>
</evidence>
<proteinExistence type="predicted"/>
<feature type="domain" description="Outer membrane protein SusF/SusE-like C-terminal" evidence="2">
    <location>
        <begin position="160"/>
        <end position="240"/>
    </location>
</feature>
<comment type="caution">
    <text evidence="3">The sequence shown here is derived from an EMBL/GenBank/DDBJ whole genome shotgun (WGS) entry which is preliminary data.</text>
</comment>
<name>A0ABU5QKX1_9BACT</name>
<reference evidence="3 4" key="1">
    <citation type="submission" date="2023-12" db="EMBL/GenBank/DDBJ databases">
        <title>Novel species of the genus Arcicella isolated from rivers.</title>
        <authorList>
            <person name="Lu H."/>
        </authorList>
    </citation>
    <scope>NUCLEOTIDE SEQUENCE [LARGE SCALE GENOMIC DNA]</scope>
    <source>
        <strain evidence="3 4">LMG 21963</strain>
    </source>
</reference>
<feature type="domain" description="SusE outer membrane protein" evidence="1">
    <location>
        <begin position="22"/>
        <end position="127"/>
    </location>
</feature>
<dbReference type="Proteomes" id="UP001304671">
    <property type="component" value="Unassembled WGS sequence"/>
</dbReference>
<protein>
    <submittedName>
        <fullName evidence="3">SusE domain-containing protein</fullName>
    </submittedName>
</protein>
<keyword evidence="4" id="KW-1185">Reference proteome</keyword>
<gene>
    <name evidence="3" type="ORF">VB264_07875</name>
</gene>
<dbReference type="RefSeq" id="WP_323248246.1">
    <property type="nucleotide sequence ID" value="NZ_JAYFUL010000009.1"/>
</dbReference>
<dbReference type="Pfam" id="PF14292">
    <property type="entry name" value="SusE"/>
    <property type="match status" value="1"/>
</dbReference>
<dbReference type="Gene3D" id="2.60.40.3620">
    <property type="match status" value="3"/>
</dbReference>
<evidence type="ECO:0000259" key="1">
    <source>
        <dbReference type="Pfam" id="PF14292"/>
    </source>
</evidence>
<dbReference type="InterPro" id="IPR032187">
    <property type="entry name" value="SusF/SusE-like_C"/>
</dbReference>
<organism evidence="3 4">
    <name type="scientific">Arcicella aquatica</name>
    <dbReference type="NCBI Taxonomy" id="217141"/>
    <lineage>
        <taxon>Bacteria</taxon>
        <taxon>Pseudomonadati</taxon>
        <taxon>Bacteroidota</taxon>
        <taxon>Cytophagia</taxon>
        <taxon>Cytophagales</taxon>
        <taxon>Flectobacillaceae</taxon>
        <taxon>Arcicella</taxon>
    </lineage>
</organism>
<sequence>MKTIQKLFLMSLVFVLAWGCKKDEEIAVLDANAIPVVTLSSSNLVLDKDKADTEVLTVSWANPNYGFKAAPSYTILIDKKGGDFTKAVSLVTGTALKKVFKASELNAILLGFGFLPGAASDIDIKVQSSLGASTVLSSTTGSLKATPYSAKLDLSTTWGVVGSAANNWGATPDLPFYKTDVANVLVAYVILTDGEIKFRQNNDWTVNLGGSAGVLSAGGDNIAVKAGTYKITLNPTALTYKIEKYAWGIVGSAANDWGATPDLPLSYDPTVDLWTGIVNLIDGEIKIRKDSDWGTNYGGAGGVLKEGGDNIVVKKGTYLITVDFKKLTYTITKYAPWGIVGAATATGWGDKPDQKFTYDLSTETWVLKGVVLKADQFKFRLNDDWGTNYGTTAAAAQLIGTSGALKLGGENFIAVAGTYDFELNLKDAANPTYKATKVQ</sequence>
<dbReference type="Pfam" id="PF16411">
    <property type="entry name" value="SusF_SusE"/>
    <property type="match status" value="1"/>
</dbReference>
<accession>A0ABU5QKX1</accession>
<evidence type="ECO:0000313" key="3">
    <source>
        <dbReference type="EMBL" id="MEA5257698.1"/>
    </source>
</evidence>
<dbReference type="InterPro" id="IPR025970">
    <property type="entry name" value="SusE"/>
</dbReference>
<evidence type="ECO:0000259" key="2">
    <source>
        <dbReference type="Pfam" id="PF16411"/>
    </source>
</evidence>
<dbReference type="EMBL" id="JAYFUL010000009">
    <property type="protein sequence ID" value="MEA5257698.1"/>
    <property type="molecule type" value="Genomic_DNA"/>
</dbReference>
<dbReference type="CDD" id="cd12956">
    <property type="entry name" value="CBM_SusE-F_like"/>
    <property type="match status" value="3"/>
</dbReference>